<accession>A0A1X7KMS2</accession>
<protein>
    <submittedName>
        <fullName evidence="3">Nucleotide-binding universal stress protein, UspA family</fullName>
    </submittedName>
</protein>
<dbReference type="Gene3D" id="3.40.50.620">
    <property type="entry name" value="HUPs"/>
    <property type="match status" value="2"/>
</dbReference>
<dbReference type="EMBL" id="FXAW01000006">
    <property type="protein sequence ID" value="SMG42389.1"/>
    <property type="molecule type" value="Genomic_DNA"/>
</dbReference>
<reference evidence="4" key="1">
    <citation type="submission" date="2017-04" db="EMBL/GenBank/DDBJ databases">
        <authorList>
            <person name="Varghese N."/>
            <person name="Submissions S."/>
        </authorList>
    </citation>
    <scope>NUCLEOTIDE SEQUENCE [LARGE SCALE GENOMIC DNA]</scope>
    <source>
        <strain evidence="4">DSM 4125</strain>
    </source>
</reference>
<dbReference type="InterPro" id="IPR014729">
    <property type="entry name" value="Rossmann-like_a/b/a_fold"/>
</dbReference>
<dbReference type="InterPro" id="IPR006015">
    <property type="entry name" value="Universal_stress_UspA"/>
</dbReference>
<dbReference type="PANTHER" id="PTHR46268:SF6">
    <property type="entry name" value="UNIVERSAL STRESS PROTEIN UP12"/>
    <property type="match status" value="1"/>
</dbReference>
<dbReference type="PANTHER" id="PTHR46268">
    <property type="entry name" value="STRESS RESPONSE PROTEIN NHAX"/>
    <property type="match status" value="1"/>
</dbReference>
<dbReference type="RefSeq" id="WP_085518050.1">
    <property type="nucleotide sequence ID" value="NZ_FXAW01000006.1"/>
</dbReference>
<feature type="domain" description="UspA" evidence="2">
    <location>
        <begin position="5"/>
        <end position="141"/>
    </location>
</feature>
<dbReference type="InterPro" id="IPR006016">
    <property type="entry name" value="UspA"/>
</dbReference>
<keyword evidence="4" id="KW-1185">Reference proteome</keyword>
<sequence>MYKIERLLIALDLTEMDEILIRYTSHLAKFLKSEKVYFVHVAKDLELPEDLRKNYPDLLAPSDESMADSINKVIEKAWDSGFDCEKVIEIKEGDPSDQILKWVNIKDIDMMVMGRKRQLKGGGIVPQKIAKVAQTSLMLVPEDFKFKLDKMVVSVDFSKHAKLAVEEALAISKGKNISLTLVNVFKVPSGYHKTGKNYDEFATIMKGHAKIDFNDFVKKNDFPKELDCQFVLDNDDSPADKIFGFASDQKADMIVMGSKGRTGLASILLGSVAEKVIKFDSDIPLMIVKEKGENMGFLKALLKM</sequence>
<feature type="domain" description="UspA" evidence="2">
    <location>
        <begin position="149"/>
        <end position="289"/>
    </location>
</feature>
<evidence type="ECO:0000256" key="1">
    <source>
        <dbReference type="ARBA" id="ARBA00008791"/>
    </source>
</evidence>
<dbReference type="Proteomes" id="UP000193804">
    <property type="component" value="Unassembled WGS sequence"/>
</dbReference>
<comment type="similarity">
    <text evidence="1">Belongs to the universal stress protein A family.</text>
</comment>
<proteinExistence type="inferred from homology"/>
<gene>
    <name evidence="3" type="ORF">SAMN05661096_02890</name>
</gene>
<evidence type="ECO:0000259" key="2">
    <source>
        <dbReference type="Pfam" id="PF00582"/>
    </source>
</evidence>
<organism evidence="3 4">
    <name type="scientific">Marivirga sericea</name>
    <dbReference type="NCBI Taxonomy" id="1028"/>
    <lineage>
        <taxon>Bacteria</taxon>
        <taxon>Pseudomonadati</taxon>
        <taxon>Bacteroidota</taxon>
        <taxon>Cytophagia</taxon>
        <taxon>Cytophagales</taxon>
        <taxon>Marivirgaceae</taxon>
        <taxon>Marivirga</taxon>
    </lineage>
</organism>
<dbReference type="OrthoDB" id="1522996at2"/>
<dbReference type="SUPFAM" id="SSF52402">
    <property type="entry name" value="Adenine nucleotide alpha hydrolases-like"/>
    <property type="match status" value="2"/>
</dbReference>
<dbReference type="Pfam" id="PF00582">
    <property type="entry name" value="Usp"/>
    <property type="match status" value="2"/>
</dbReference>
<name>A0A1X7KMS2_9BACT</name>
<dbReference type="CDD" id="cd00293">
    <property type="entry name" value="USP-like"/>
    <property type="match status" value="2"/>
</dbReference>
<dbReference type="PRINTS" id="PR01438">
    <property type="entry name" value="UNVRSLSTRESS"/>
</dbReference>
<evidence type="ECO:0000313" key="4">
    <source>
        <dbReference type="Proteomes" id="UP000193804"/>
    </source>
</evidence>
<dbReference type="AlphaFoldDB" id="A0A1X7KMS2"/>
<dbReference type="STRING" id="1028.SAMN05661096_02890"/>
<evidence type="ECO:0000313" key="3">
    <source>
        <dbReference type="EMBL" id="SMG42389.1"/>
    </source>
</evidence>